<dbReference type="InterPro" id="IPR036393">
    <property type="entry name" value="AceGlu_kinase-like_sf"/>
</dbReference>
<dbReference type="UniPathway" id="UPA00051">
    <property type="reaction ID" value="UER00462"/>
</dbReference>
<dbReference type="GO" id="GO:0009089">
    <property type="term" value="P:lysine biosynthetic process via diaminopimelate"/>
    <property type="evidence" value="ECO:0007669"/>
    <property type="project" value="UniProtKB-UniPathway"/>
</dbReference>
<proteinExistence type="inferred from homology"/>
<evidence type="ECO:0000259" key="15">
    <source>
        <dbReference type="Pfam" id="PF00696"/>
    </source>
</evidence>
<evidence type="ECO:0000256" key="9">
    <source>
        <dbReference type="ARBA" id="ARBA00022840"/>
    </source>
</evidence>
<reference evidence="18 19" key="1">
    <citation type="submission" date="2019-02" db="EMBL/GenBank/DDBJ databases">
        <title>Genome sequences of Aliivibrio finisterrensis strains from farmed Atlantic salmon.</title>
        <authorList>
            <person name="Bowman J.P."/>
        </authorList>
    </citation>
    <scope>NUCLEOTIDE SEQUENCE [LARGE SCALE GENOMIC DNA]</scope>
    <source>
        <strain evidence="17 19">A21</strain>
        <strain evidence="16 18">A46</strain>
    </source>
</reference>
<keyword evidence="8 13" id="KW-0418">Kinase</keyword>
<dbReference type="Gene3D" id="3.30.70.260">
    <property type="match status" value="1"/>
</dbReference>
<evidence type="ECO:0000313" key="16">
    <source>
        <dbReference type="EMBL" id="RYU54171.1"/>
    </source>
</evidence>
<evidence type="ECO:0000256" key="14">
    <source>
        <dbReference type="RuleBase" id="RU004249"/>
    </source>
</evidence>
<dbReference type="EMBL" id="SEZK01000002">
    <property type="protein sequence ID" value="RYU54171.1"/>
    <property type="molecule type" value="Genomic_DNA"/>
</dbReference>
<dbReference type="GO" id="GO:0009090">
    <property type="term" value="P:homoserine biosynthetic process"/>
    <property type="evidence" value="ECO:0007669"/>
    <property type="project" value="TreeGrafter"/>
</dbReference>
<dbReference type="Proteomes" id="UP000294166">
    <property type="component" value="Unassembled WGS sequence"/>
</dbReference>
<keyword evidence="7 12" id="KW-0547">Nucleotide-binding</keyword>
<evidence type="ECO:0000256" key="7">
    <source>
        <dbReference type="ARBA" id="ARBA00022741"/>
    </source>
</evidence>
<dbReference type="CDD" id="cd04261">
    <property type="entry name" value="AAK_AKii-LysC-BS"/>
    <property type="match status" value="1"/>
</dbReference>
<evidence type="ECO:0000313" key="17">
    <source>
        <dbReference type="EMBL" id="RYU67238.1"/>
    </source>
</evidence>
<dbReference type="GO" id="GO:0005524">
    <property type="term" value="F:ATP binding"/>
    <property type="evidence" value="ECO:0007669"/>
    <property type="project" value="UniProtKB-KW"/>
</dbReference>
<comment type="catalytic activity">
    <reaction evidence="11 13">
        <text>L-aspartate + ATP = 4-phospho-L-aspartate + ADP</text>
        <dbReference type="Rhea" id="RHEA:23776"/>
        <dbReference type="ChEBI" id="CHEBI:29991"/>
        <dbReference type="ChEBI" id="CHEBI:30616"/>
        <dbReference type="ChEBI" id="CHEBI:57535"/>
        <dbReference type="ChEBI" id="CHEBI:456216"/>
        <dbReference type="EC" id="2.7.2.4"/>
    </reaction>
</comment>
<dbReference type="RefSeq" id="WP_130046832.1">
    <property type="nucleotide sequence ID" value="NZ_SEZK01000002.1"/>
</dbReference>
<protein>
    <recommendedName>
        <fullName evidence="13">Aspartokinase</fullName>
        <ecNumber evidence="13">2.7.2.4</ecNumber>
    </recommendedName>
</protein>
<feature type="binding site" evidence="12">
    <location>
        <position position="74"/>
    </location>
    <ligand>
        <name>substrate</name>
    </ligand>
</feature>
<dbReference type="Proteomes" id="UP000294063">
    <property type="component" value="Unassembled WGS sequence"/>
</dbReference>
<comment type="pathway">
    <text evidence="3 14">Amino-acid biosynthesis; L-threonine biosynthesis; L-threonine from L-aspartate: step 1/5.</text>
</comment>
<evidence type="ECO:0000256" key="6">
    <source>
        <dbReference type="ARBA" id="ARBA00022679"/>
    </source>
</evidence>
<feature type="binding site" evidence="12">
    <location>
        <begin position="173"/>
        <end position="174"/>
    </location>
    <ligand>
        <name>ATP</name>
        <dbReference type="ChEBI" id="CHEBI:30616"/>
    </ligand>
</feature>
<feature type="binding site" evidence="12">
    <location>
        <begin position="7"/>
        <end position="10"/>
    </location>
    <ligand>
        <name>ATP</name>
        <dbReference type="ChEBI" id="CHEBI:30616"/>
    </ligand>
</feature>
<dbReference type="GO" id="GO:0005829">
    <property type="term" value="C:cytosol"/>
    <property type="evidence" value="ECO:0007669"/>
    <property type="project" value="TreeGrafter"/>
</dbReference>
<dbReference type="EC" id="2.7.2.4" evidence="13"/>
<evidence type="ECO:0000256" key="12">
    <source>
        <dbReference type="PIRSR" id="PIRSR000726-1"/>
    </source>
</evidence>
<feature type="binding site" evidence="12">
    <location>
        <begin position="209"/>
        <end position="210"/>
    </location>
    <ligand>
        <name>ATP</name>
        <dbReference type="ChEBI" id="CHEBI:30616"/>
    </ligand>
</feature>
<dbReference type="InterPro" id="IPR018042">
    <property type="entry name" value="Aspartate_kinase_CS"/>
</dbReference>
<dbReference type="GO" id="GO:0004072">
    <property type="term" value="F:aspartate kinase activity"/>
    <property type="evidence" value="ECO:0007669"/>
    <property type="project" value="UniProtKB-EC"/>
</dbReference>
<dbReference type="EMBL" id="SEZN01000001">
    <property type="protein sequence ID" value="RYU67238.1"/>
    <property type="molecule type" value="Genomic_DNA"/>
</dbReference>
<dbReference type="InterPro" id="IPR041740">
    <property type="entry name" value="AKii-LysC-BS"/>
</dbReference>
<dbReference type="PANTHER" id="PTHR21499:SF3">
    <property type="entry name" value="ASPARTOKINASE"/>
    <property type="match status" value="1"/>
</dbReference>
<dbReference type="InterPro" id="IPR001341">
    <property type="entry name" value="Asp_kinase"/>
</dbReference>
<dbReference type="NCBIfam" id="NF005155">
    <property type="entry name" value="PRK06635.1-4"/>
    <property type="match status" value="1"/>
</dbReference>
<accession>A0A4Q5KZU7</accession>
<dbReference type="InterPro" id="IPR001048">
    <property type="entry name" value="Asp/Glu/Uridylate_kinase"/>
</dbReference>
<dbReference type="GO" id="GO:0009088">
    <property type="term" value="P:threonine biosynthetic process"/>
    <property type="evidence" value="ECO:0007669"/>
    <property type="project" value="UniProtKB-UniPathway"/>
</dbReference>
<comment type="similarity">
    <text evidence="4 13">Belongs to the aspartokinase family.</text>
</comment>
<organism evidence="16 18">
    <name type="scientific">Aliivibrio finisterrensis</name>
    <dbReference type="NCBI Taxonomy" id="511998"/>
    <lineage>
        <taxon>Bacteria</taxon>
        <taxon>Pseudomonadati</taxon>
        <taxon>Pseudomonadota</taxon>
        <taxon>Gammaproteobacteria</taxon>
        <taxon>Vibrionales</taxon>
        <taxon>Vibrionaceae</taxon>
        <taxon>Aliivibrio</taxon>
    </lineage>
</organism>
<dbReference type="NCBIfam" id="NF006459">
    <property type="entry name" value="PRK08841.1"/>
    <property type="match status" value="1"/>
</dbReference>
<evidence type="ECO:0000256" key="4">
    <source>
        <dbReference type="ARBA" id="ARBA00010122"/>
    </source>
</evidence>
<evidence type="ECO:0000256" key="13">
    <source>
        <dbReference type="RuleBase" id="RU003448"/>
    </source>
</evidence>
<evidence type="ECO:0000313" key="19">
    <source>
        <dbReference type="Proteomes" id="UP000294166"/>
    </source>
</evidence>
<feature type="binding site" evidence="12">
    <location>
        <position position="47"/>
    </location>
    <ligand>
        <name>substrate</name>
    </ligand>
</feature>
<dbReference type="FunFam" id="3.40.1160.10:FF:000002">
    <property type="entry name" value="Aspartokinase"/>
    <property type="match status" value="1"/>
</dbReference>
<dbReference type="PROSITE" id="PS00324">
    <property type="entry name" value="ASPARTOKINASE"/>
    <property type="match status" value="1"/>
</dbReference>
<dbReference type="UniPathway" id="UPA00034">
    <property type="reaction ID" value="UER00015"/>
</dbReference>
<dbReference type="SUPFAM" id="SSF55021">
    <property type="entry name" value="ACT-like"/>
    <property type="match status" value="1"/>
</dbReference>
<keyword evidence="19" id="KW-1185">Reference proteome</keyword>
<gene>
    <name evidence="17" type="ORF">ERW53_00975</name>
    <name evidence="16" type="ORF">ERW57_02940</name>
</gene>
<dbReference type="UniPathway" id="UPA00050">
    <property type="reaction ID" value="UER00461"/>
</dbReference>
<dbReference type="PIRSF" id="PIRSF000726">
    <property type="entry name" value="Asp_kin"/>
    <property type="match status" value="1"/>
</dbReference>
<keyword evidence="10" id="KW-0457">Lysine biosynthesis</keyword>
<name>A0A4Q5KZU7_9GAMM</name>
<evidence type="ECO:0000256" key="2">
    <source>
        <dbReference type="ARBA" id="ARBA00004986"/>
    </source>
</evidence>
<dbReference type="SUPFAM" id="SSF53633">
    <property type="entry name" value="Carbamate kinase-like"/>
    <property type="match status" value="1"/>
</dbReference>
<dbReference type="Gene3D" id="3.40.1160.10">
    <property type="entry name" value="Acetylglutamate kinase-like"/>
    <property type="match status" value="1"/>
</dbReference>
<keyword evidence="6 13" id="KW-0808">Transferase</keyword>
<dbReference type="PANTHER" id="PTHR21499">
    <property type="entry name" value="ASPARTATE KINASE"/>
    <property type="match status" value="1"/>
</dbReference>
<dbReference type="Pfam" id="PF00696">
    <property type="entry name" value="AA_kinase"/>
    <property type="match status" value="1"/>
</dbReference>
<dbReference type="InterPro" id="IPR005260">
    <property type="entry name" value="Asp_kin_monofn"/>
</dbReference>
<evidence type="ECO:0000256" key="11">
    <source>
        <dbReference type="ARBA" id="ARBA00047872"/>
    </source>
</evidence>
<feature type="binding site" evidence="12">
    <location>
        <position position="184"/>
    </location>
    <ligand>
        <name>ATP</name>
        <dbReference type="ChEBI" id="CHEBI:30616"/>
    </ligand>
</feature>
<evidence type="ECO:0000256" key="1">
    <source>
        <dbReference type="ARBA" id="ARBA00004766"/>
    </source>
</evidence>
<keyword evidence="9 12" id="KW-0067">ATP-binding</keyword>
<evidence type="ECO:0000256" key="10">
    <source>
        <dbReference type="ARBA" id="ARBA00023154"/>
    </source>
</evidence>
<comment type="caution">
    <text evidence="16">The sequence shown here is derived from an EMBL/GenBank/DDBJ whole genome shotgun (WGS) entry which is preliminary data.</text>
</comment>
<evidence type="ECO:0000256" key="3">
    <source>
        <dbReference type="ARBA" id="ARBA00005139"/>
    </source>
</evidence>
<keyword evidence="5 14" id="KW-0028">Amino-acid biosynthesis</keyword>
<evidence type="ECO:0000313" key="18">
    <source>
        <dbReference type="Proteomes" id="UP000294063"/>
    </source>
</evidence>
<feature type="domain" description="Aspartate/glutamate/uridylate kinase" evidence="15">
    <location>
        <begin position="3"/>
        <end position="228"/>
    </location>
</feature>
<comment type="pathway">
    <text evidence="2 14">Amino-acid biosynthesis; L-methionine biosynthesis via de novo pathway; L-homoserine from L-aspartate: step 1/3.</text>
</comment>
<dbReference type="AlphaFoldDB" id="A0A4Q5KZU7"/>
<feature type="binding site" evidence="12">
    <location>
        <position position="179"/>
    </location>
    <ligand>
        <name>ATP</name>
        <dbReference type="ChEBI" id="CHEBI:30616"/>
    </ligand>
</feature>
<sequence>MALIVQKYGGTSVGSVERIQSVSERIISTQQQGHDVVVAVSAMAGETNRLMNLANQMSEVPEPRELDMLLSAGEQVSIALLALSLNQKGIKAISLTADQAGIYTNNRFNDATIEHIETDLITQWVDKGYIVIVAGFQGRDKNGNITTLGRGGSDTTAVALAAALNADECQIFTDVDGVYSSDPRFVPNTRRLKEISFSDMHLLAKSGAKVLQEHSVAHAWNSSVTLRVLSSFDDGEGTLICEQPVEGKGVIGLALKQDLLLIECNGFLEEELTELRKQYRVLIERCDCFQIVVPKAAFLQLKLAFSTKIRNISSLSILTLVGDKVEGMADSACNQLMANCVDIYQHSIEPKSLSVIVNQADLERAADILHKTFVITEQSQDNNLMIAVS</sequence>
<evidence type="ECO:0000256" key="8">
    <source>
        <dbReference type="ARBA" id="ARBA00022777"/>
    </source>
</evidence>
<comment type="pathway">
    <text evidence="1 14">Amino-acid biosynthesis; L-lysine biosynthesis via DAP pathway; (S)-tetrahydrodipicolinate from L-aspartate: step 1/4.</text>
</comment>
<dbReference type="NCBIfam" id="TIGR00657">
    <property type="entry name" value="asp_kinases"/>
    <property type="match status" value="1"/>
</dbReference>
<evidence type="ECO:0000256" key="5">
    <source>
        <dbReference type="ARBA" id="ARBA00022605"/>
    </source>
</evidence>
<dbReference type="InterPro" id="IPR045865">
    <property type="entry name" value="ACT-like_dom_sf"/>
</dbReference>